<keyword evidence="3" id="KW-1185">Reference proteome</keyword>
<sequence>MRTKFAVLLAAFAFTVSASGYAAEGADHSHAGHGGAGVQKLELNAGKKWATDAPLRQAMSDINRAMTQAVPLIHGGQFDNAAYQALAATIKQKVAFTVAHCKLEPKADAMLHLVLADLMAGAETMEGKTANPRHDGAVRVLQALNAYGRYFQHPGWQAPRD</sequence>
<evidence type="ECO:0000256" key="1">
    <source>
        <dbReference type="SAM" id="SignalP"/>
    </source>
</evidence>
<feature type="signal peptide" evidence="1">
    <location>
        <begin position="1"/>
        <end position="22"/>
    </location>
</feature>
<dbReference type="EMBL" id="CP141769">
    <property type="protein sequence ID" value="WRS38677.1"/>
    <property type="molecule type" value="Genomic_DNA"/>
</dbReference>
<proteinExistence type="predicted"/>
<evidence type="ECO:0000313" key="3">
    <source>
        <dbReference type="Proteomes" id="UP001334732"/>
    </source>
</evidence>
<accession>A0ABZ1CHG2</accession>
<reference evidence="2 3" key="1">
    <citation type="submission" date="2023-12" db="EMBL/GenBank/DDBJ databases">
        <title>Thiobacillus sedimentum sp. nov., a chemolithoautotrophic sulfur-oxidizing bacterium isolated from freshwater sediment.</title>
        <authorList>
            <person name="Luo J."/>
            <person name="Dai C."/>
        </authorList>
    </citation>
    <scope>NUCLEOTIDE SEQUENCE [LARGE SCALE GENOMIC DNA]</scope>
    <source>
        <strain evidence="2 3">SCUT-2</strain>
    </source>
</reference>
<keyword evidence="1" id="KW-0732">Signal</keyword>
<evidence type="ECO:0000313" key="2">
    <source>
        <dbReference type="EMBL" id="WRS38677.1"/>
    </source>
</evidence>
<evidence type="ECO:0008006" key="4">
    <source>
        <dbReference type="Google" id="ProtNLM"/>
    </source>
</evidence>
<feature type="chain" id="PRO_5046291058" description="DnrO protein" evidence="1">
    <location>
        <begin position="23"/>
        <end position="161"/>
    </location>
</feature>
<gene>
    <name evidence="2" type="ORF">VA613_11780</name>
</gene>
<organism evidence="2 3">
    <name type="scientific">Thiobacillus sedimenti</name>
    <dbReference type="NCBI Taxonomy" id="3110231"/>
    <lineage>
        <taxon>Bacteria</taxon>
        <taxon>Pseudomonadati</taxon>
        <taxon>Pseudomonadota</taxon>
        <taxon>Betaproteobacteria</taxon>
        <taxon>Nitrosomonadales</taxon>
        <taxon>Thiobacillaceae</taxon>
        <taxon>Thiobacillus</taxon>
    </lineage>
</organism>
<protein>
    <recommendedName>
        <fullName evidence="4">DnrO protein</fullName>
    </recommendedName>
</protein>
<dbReference type="RefSeq" id="WP_324779209.1">
    <property type="nucleotide sequence ID" value="NZ_CP141769.1"/>
</dbReference>
<name>A0ABZ1CHG2_9PROT</name>
<dbReference type="Proteomes" id="UP001334732">
    <property type="component" value="Chromosome"/>
</dbReference>